<feature type="transmembrane region" description="Helical" evidence="1">
    <location>
        <begin position="77"/>
        <end position="98"/>
    </location>
</feature>
<evidence type="ECO:0000256" key="1">
    <source>
        <dbReference type="SAM" id="Phobius"/>
    </source>
</evidence>
<accession>A0A5C8K6E0</accession>
<keyword evidence="1" id="KW-1133">Transmembrane helix</keyword>
<keyword evidence="3" id="KW-1185">Reference proteome</keyword>
<keyword evidence="1" id="KW-0812">Transmembrane</keyword>
<evidence type="ECO:0000313" key="2">
    <source>
        <dbReference type="EMBL" id="TXK47149.1"/>
    </source>
</evidence>
<dbReference type="RefSeq" id="WP_147921586.1">
    <property type="nucleotide sequence ID" value="NZ_VRTY01000030.1"/>
</dbReference>
<keyword evidence="1" id="KW-0472">Membrane</keyword>
<sequence>MMRKVKKLNETGDRNLIWLPYGLLLIRLAYNNIKRSRNKTARQTQEENIDILEEVKRQAHRKDAQPDYSSGYVKIRFGYYMLLLVPIYNIQLVGKGFLHFVSG</sequence>
<name>A0A5C8K6E0_9BACT</name>
<dbReference type="Proteomes" id="UP000321926">
    <property type="component" value="Unassembled WGS sequence"/>
</dbReference>
<protein>
    <submittedName>
        <fullName evidence="2">Uncharacterized protein</fullName>
    </submittedName>
</protein>
<organism evidence="2 3">
    <name type="scientific">Pontibacter qinzhouensis</name>
    <dbReference type="NCBI Taxonomy" id="2603253"/>
    <lineage>
        <taxon>Bacteria</taxon>
        <taxon>Pseudomonadati</taxon>
        <taxon>Bacteroidota</taxon>
        <taxon>Cytophagia</taxon>
        <taxon>Cytophagales</taxon>
        <taxon>Hymenobacteraceae</taxon>
        <taxon>Pontibacter</taxon>
    </lineage>
</organism>
<reference evidence="2 3" key="1">
    <citation type="submission" date="2019-08" db="EMBL/GenBank/DDBJ databases">
        <authorList>
            <person name="Shi S."/>
        </authorList>
    </citation>
    <scope>NUCLEOTIDE SEQUENCE [LARGE SCALE GENOMIC DNA]</scope>
    <source>
        <strain evidence="2 3">GY10130</strain>
    </source>
</reference>
<evidence type="ECO:0000313" key="3">
    <source>
        <dbReference type="Proteomes" id="UP000321926"/>
    </source>
</evidence>
<comment type="caution">
    <text evidence="2">The sequence shown here is derived from an EMBL/GenBank/DDBJ whole genome shotgun (WGS) entry which is preliminary data.</text>
</comment>
<dbReference type="AlphaFoldDB" id="A0A5C8K6E0"/>
<gene>
    <name evidence="2" type="ORF">FVR03_09890</name>
</gene>
<proteinExistence type="predicted"/>
<dbReference type="EMBL" id="VRTY01000030">
    <property type="protein sequence ID" value="TXK47149.1"/>
    <property type="molecule type" value="Genomic_DNA"/>
</dbReference>